<evidence type="ECO:0000313" key="1">
    <source>
        <dbReference type="EMBL" id="MDM8563997.1"/>
    </source>
</evidence>
<accession>A0ABT7VWP5</accession>
<evidence type="ECO:0000313" key="2">
    <source>
        <dbReference type="Proteomes" id="UP001171945"/>
    </source>
</evidence>
<reference evidence="1" key="1">
    <citation type="submission" date="2023-06" db="EMBL/GenBank/DDBJ databases">
        <title>Uncultivated large filamentous bacteria from sulfidic sediments reveal new species and different genomic features in energy metabolism and defense.</title>
        <authorList>
            <person name="Fonseca A."/>
        </authorList>
    </citation>
    <scope>NUCLEOTIDE SEQUENCE</scope>
    <source>
        <strain evidence="1">HSG4</strain>
    </source>
</reference>
<dbReference type="Proteomes" id="UP001171945">
    <property type="component" value="Unassembled WGS sequence"/>
</dbReference>
<protein>
    <submittedName>
        <fullName evidence="1">Uncharacterized protein</fullName>
    </submittedName>
</protein>
<name>A0ABT7VWP5_9GAMM</name>
<keyword evidence="2" id="KW-1185">Reference proteome</keyword>
<organism evidence="1 2">
    <name type="scientific">Candidatus Marithioploca araucensis</name>
    <dbReference type="NCBI Taxonomy" id="70273"/>
    <lineage>
        <taxon>Bacteria</taxon>
        <taxon>Pseudomonadati</taxon>
        <taxon>Pseudomonadota</taxon>
        <taxon>Gammaproteobacteria</taxon>
        <taxon>Thiotrichales</taxon>
        <taxon>Thiotrichaceae</taxon>
        <taxon>Candidatus Marithioploca</taxon>
    </lineage>
</organism>
<dbReference type="EMBL" id="JAUCGM010001017">
    <property type="protein sequence ID" value="MDM8563997.1"/>
    <property type="molecule type" value="Genomic_DNA"/>
</dbReference>
<comment type="caution">
    <text evidence="1">The sequence shown here is derived from an EMBL/GenBank/DDBJ whole genome shotgun (WGS) entry which is preliminary data.</text>
</comment>
<proteinExistence type="predicted"/>
<gene>
    <name evidence="1" type="ORF">QUF54_11660</name>
</gene>
<sequence length="229" mass="26297">MATDQLFQLLSEFETWKDGDALDEQRLIQHELLLAHLARLYSSINWNEHNFGLCPPYPFSIDFPNHISKLVAITATGKLMVCAKADMPKYDNTDKQCLFVKGIPYSLANSPNTYPDFPLFQTVELQWLSEQAVDKFIKNGEGIPLGWLKNDGQWDTQYTPPVVSKVEPKLAVLDERISKAEIHHQSLVQNHHDKTEALEKQLHTMTVKYKKCDHGFVGWFSHWGFNLLA</sequence>